<dbReference type="OrthoDB" id="6166765at2"/>
<evidence type="ECO:0000313" key="1">
    <source>
        <dbReference type="EMBL" id="PTA68411.1"/>
    </source>
</evidence>
<dbReference type="EMBL" id="PYSV01000006">
    <property type="protein sequence ID" value="PTA68411.1"/>
    <property type="molecule type" value="Genomic_DNA"/>
</dbReference>
<dbReference type="RefSeq" id="WP_107137641.1">
    <property type="nucleotide sequence ID" value="NZ_PYSV01000006.1"/>
</dbReference>
<dbReference type="Proteomes" id="UP000240317">
    <property type="component" value="Unassembled WGS sequence"/>
</dbReference>
<keyword evidence="2" id="KW-1185">Reference proteome</keyword>
<sequence length="107" mass="11378">MTTSQPNTALNRVTNFLGYFSLGLGGLEAAAPGALARTLGLEGRQGLLRLYGVREIGAGAALLTQTGTGKWLWSRVAGDVLDIATLLPALSTRNPKRTNAGSRWPRW</sequence>
<name>A0A2T3W932_9DEIO</name>
<comment type="caution">
    <text evidence="1">The sequence shown here is derived from an EMBL/GenBank/DDBJ whole genome shotgun (WGS) entry which is preliminary data.</text>
</comment>
<organism evidence="1 2">
    <name type="scientific">Deinococcus arcticus</name>
    <dbReference type="NCBI Taxonomy" id="2136176"/>
    <lineage>
        <taxon>Bacteria</taxon>
        <taxon>Thermotogati</taxon>
        <taxon>Deinococcota</taxon>
        <taxon>Deinococci</taxon>
        <taxon>Deinococcales</taxon>
        <taxon>Deinococcaceae</taxon>
        <taxon>Deinococcus</taxon>
    </lineage>
</organism>
<evidence type="ECO:0000313" key="2">
    <source>
        <dbReference type="Proteomes" id="UP000240317"/>
    </source>
</evidence>
<gene>
    <name evidence="1" type="ORF">C8263_08255</name>
</gene>
<accession>A0A2T3W932</accession>
<protein>
    <submittedName>
        <fullName evidence="1">Uncharacterized protein</fullName>
    </submittedName>
</protein>
<proteinExistence type="predicted"/>
<dbReference type="AlphaFoldDB" id="A0A2T3W932"/>
<reference evidence="1 2" key="1">
    <citation type="submission" date="2018-03" db="EMBL/GenBank/DDBJ databases">
        <title>Draft genome of Deinococcus sp. OD32.</title>
        <authorList>
            <person name="Wang X.-P."/>
            <person name="Du Z.-J."/>
        </authorList>
    </citation>
    <scope>NUCLEOTIDE SEQUENCE [LARGE SCALE GENOMIC DNA]</scope>
    <source>
        <strain evidence="1 2">OD32</strain>
    </source>
</reference>